<name>A0A103ZE32_BURCE</name>
<keyword evidence="1" id="KW-1133">Transmembrane helix</keyword>
<feature type="transmembrane region" description="Helical" evidence="1">
    <location>
        <begin position="103"/>
        <end position="123"/>
    </location>
</feature>
<organism evidence="2 3">
    <name type="scientific">Burkholderia cepacia</name>
    <name type="common">Pseudomonas cepacia</name>
    <dbReference type="NCBI Taxonomy" id="292"/>
    <lineage>
        <taxon>Bacteria</taxon>
        <taxon>Pseudomonadati</taxon>
        <taxon>Pseudomonadota</taxon>
        <taxon>Betaproteobacteria</taxon>
        <taxon>Burkholderiales</taxon>
        <taxon>Burkholderiaceae</taxon>
        <taxon>Burkholderia</taxon>
        <taxon>Burkholderia cepacia complex</taxon>
    </lineage>
</organism>
<evidence type="ECO:0000313" key="2">
    <source>
        <dbReference type="EMBL" id="KVK78283.1"/>
    </source>
</evidence>
<reference evidence="2 3" key="1">
    <citation type="submission" date="2015-11" db="EMBL/GenBank/DDBJ databases">
        <title>Expanding the genomic diversity of Burkholderia species for the development of highly accurate diagnostics.</title>
        <authorList>
            <person name="Sahl J."/>
            <person name="Keim P."/>
            <person name="Wagner D."/>
        </authorList>
    </citation>
    <scope>NUCLEOTIDE SEQUENCE [LARGE SCALE GENOMIC DNA]</scope>
    <source>
        <strain evidence="2 3">MSMB1302</strain>
    </source>
</reference>
<comment type="caution">
    <text evidence="2">The sequence shown here is derived from an EMBL/GenBank/DDBJ whole genome shotgun (WGS) entry which is preliminary data.</text>
</comment>
<evidence type="ECO:0008006" key="4">
    <source>
        <dbReference type="Google" id="ProtNLM"/>
    </source>
</evidence>
<feature type="transmembrane region" description="Helical" evidence="1">
    <location>
        <begin position="35"/>
        <end position="56"/>
    </location>
</feature>
<accession>A0A103ZE32</accession>
<keyword evidence="1" id="KW-0812">Transmembrane</keyword>
<dbReference type="EMBL" id="LOYH01000080">
    <property type="protein sequence ID" value="KVK78283.1"/>
    <property type="molecule type" value="Genomic_DNA"/>
</dbReference>
<feature type="transmembrane region" description="Helical" evidence="1">
    <location>
        <begin position="62"/>
        <end position="82"/>
    </location>
</feature>
<feature type="transmembrane region" description="Helical" evidence="1">
    <location>
        <begin position="6"/>
        <end position="23"/>
    </location>
</feature>
<protein>
    <recommendedName>
        <fullName evidence="4">DUF1453 domain-containing protein</fullName>
    </recommendedName>
</protein>
<dbReference type="AlphaFoldDB" id="A0A103ZE32"/>
<feature type="transmembrane region" description="Helical" evidence="1">
    <location>
        <begin position="129"/>
        <end position="152"/>
    </location>
</feature>
<dbReference type="RefSeq" id="WP_059730931.1">
    <property type="nucleotide sequence ID" value="NZ_LOYH01000080.1"/>
</dbReference>
<keyword evidence="1" id="KW-0472">Membrane</keyword>
<dbReference type="Proteomes" id="UP000069001">
    <property type="component" value="Unassembled WGS sequence"/>
</dbReference>
<gene>
    <name evidence="2" type="ORF">WS90_20740</name>
</gene>
<proteinExistence type="predicted"/>
<evidence type="ECO:0000313" key="3">
    <source>
        <dbReference type="Proteomes" id="UP000069001"/>
    </source>
</evidence>
<evidence type="ECO:0000256" key="1">
    <source>
        <dbReference type="SAM" id="Phobius"/>
    </source>
</evidence>
<sequence length="180" mass="19088">MSALLHLKPYVYVTFCVLLYIGIKRCFPREVPAARPLISPVAFGMLGIVSLNGLFPHAGIDANAIALAAVLGGAALGWLHASRWRLAYRPASSGLRVRLPGDASLLVTLMLTFVAETGIHYAVAVHAPWAATSGFVMLSFAVWGVLIGMTLGRAVNVVVRCMRHASGSASGGFPYPVDSR</sequence>